<dbReference type="InterPro" id="IPR050288">
    <property type="entry name" value="Cellulose_deg_GH3"/>
</dbReference>
<feature type="domain" description="Fibronectin type III-like" evidence="3">
    <location>
        <begin position="188"/>
        <end position="256"/>
    </location>
</feature>
<dbReference type="InterPro" id="IPR002772">
    <property type="entry name" value="Glyco_hydro_3_C"/>
</dbReference>
<comment type="similarity">
    <text evidence="1">Belongs to the glycosyl hydrolase 3 family.</text>
</comment>
<dbReference type="PANTHER" id="PTHR42715">
    <property type="entry name" value="BETA-GLUCOSIDASE"/>
    <property type="match status" value="1"/>
</dbReference>
<dbReference type="EMBL" id="BRPJ01000073">
    <property type="protein sequence ID" value="GLB31510.1"/>
    <property type="molecule type" value="Genomic_DNA"/>
</dbReference>
<dbReference type="InterPro" id="IPR013783">
    <property type="entry name" value="Ig-like_fold"/>
</dbReference>
<dbReference type="PANTHER" id="PTHR42715:SF10">
    <property type="entry name" value="BETA-GLUCOSIDASE"/>
    <property type="match status" value="1"/>
</dbReference>
<dbReference type="Pfam" id="PF01915">
    <property type="entry name" value="Glyco_hydro_3_C"/>
    <property type="match status" value="1"/>
</dbReference>
<evidence type="ECO:0000256" key="1">
    <source>
        <dbReference type="ARBA" id="ARBA00005336"/>
    </source>
</evidence>
<sequence length="277" mass="30513">MAGDLSLRKVGGKYGWGSNCTIGEGLDSDHIGLTGVQEELAKEIFETGTPAVLVHMDARPLSSLFISENYPAIIESWFPGDTGGEALADVLFGDYNPAGRLPVTVARNAGQIPIYAMHRNGSSYSKGKGIILSTYVEGSKKPLYYLGEGKSYTTFEYSNLKVDKKVKADGVINLSCDITNTGDRDGEEVIQVYVRDDLASMIRPNKELAGFARVAVEAGKTKTVHFSMKADQFAFLDIKMKWIVELNFKLRIRLISIPEKGVFMPRPGLNRFQEMIN</sequence>
<gene>
    <name evidence="4" type="ORF">LAD12857_34330</name>
</gene>
<dbReference type="RefSeq" id="WP_242996365.1">
    <property type="nucleotide sequence ID" value="NZ_BRPJ01000073.1"/>
</dbReference>
<name>A0ABQ5M977_9FIRM</name>
<dbReference type="InterPro" id="IPR026891">
    <property type="entry name" value="Fn3-like"/>
</dbReference>
<dbReference type="InterPro" id="IPR036881">
    <property type="entry name" value="Glyco_hydro_3_C_sf"/>
</dbReference>
<reference evidence="4 5" key="1">
    <citation type="journal article" date="2024" name="Int. J. Syst. Evol. Microbiol.">
        <title>Lacrimispora brassicae sp. nov. isolated from fermented cabbage, and proposal of Clostridium indicum Gundawar et al. 2019 and Clostridium methoxybenzovorans Mechichi et al. 1999 as heterotypic synonyms of Lacrimispora amygdalina (Parshina et al. 2003) Haas and Blanchard 2020 and Lacrimispora indolis (McClung and McCoy 1957) Haas and Blanchard 2020, respectively.</title>
        <authorList>
            <person name="Kobayashi H."/>
            <person name="Tanizawa Y."/>
            <person name="Sakamoto M."/>
            <person name="Ohkuma M."/>
            <person name="Tohno M."/>
        </authorList>
    </citation>
    <scope>NUCLEOTIDE SEQUENCE [LARGE SCALE GENOMIC DNA]</scope>
    <source>
        <strain evidence="4 5">DSM 12857</strain>
    </source>
</reference>
<comment type="caution">
    <text evidence="4">The sequence shown here is derived from an EMBL/GenBank/DDBJ whole genome shotgun (WGS) entry which is preliminary data.</text>
</comment>
<organism evidence="4 5">
    <name type="scientific">Lacrimispora amygdalina</name>
    <dbReference type="NCBI Taxonomy" id="253257"/>
    <lineage>
        <taxon>Bacteria</taxon>
        <taxon>Bacillati</taxon>
        <taxon>Bacillota</taxon>
        <taxon>Clostridia</taxon>
        <taxon>Lachnospirales</taxon>
        <taxon>Lachnospiraceae</taxon>
        <taxon>Lacrimispora</taxon>
    </lineage>
</organism>
<evidence type="ECO:0000313" key="5">
    <source>
        <dbReference type="Proteomes" id="UP001419084"/>
    </source>
</evidence>
<dbReference type="Gene3D" id="3.40.50.1700">
    <property type="entry name" value="Glycoside hydrolase family 3 C-terminal domain"/>
    <property type="match status" value="1"/>
</dbReference>
<keyword evidence="2" id="KW-0378">Hydrolase</keyword>
<proteinExistence type="inferred from homology"/>
<dbReference type="Gene3D" id="2.60.40.10">
    <property type="entry name" value="Immunoglobulins"/>
    <property type="match status" value="1"/>
</dbReference>
<dbReference type="SMART" id="SM01217">
    <property type="entry name" value="Fn3_like"/>
    <property type="match status" value="1"/>
</dbReference>
<evidence type="ECO:0000313" key="4">
    <source>
        <dbReference type="EMBL" id="GLB31510.1"/>
    </source>
</evidence>
<protein>
    <recommendedName>
        <fullName evidence="3">Fibronectin type III-like domain-containing protein</fullName>
    </recommendedName>
</protein>
<keyword evidence="5" id="KW-1185">Reference proteome</keyword>
<dbReference type="SUPFAM" id="SSF52279">
    <property type="entry name" value="Beta-D-glucan exohydrolase, C-terminal domain"/>
    <property type="match status" value="1"/>
</dbReference>
<dbReference type="Proteomes" id="UP001419084">
    <property type="component" value="Unassembled WGS sequence"/>
</dbReference>
<dbReference type="Pfam" id="PF14310">
    <property type="entry name" value="Fn3-like"/>
    <property type="match status" value="1"/>
</dbReference>
<accession>A0ABQ5M977</accession>
<evidence type="ECO:0000256" key="2">
    <source>
        <dbReference type="ARBA" id="ARBA00022801"/>
    </source>
</evidence>
<evidence type="ECO:0000259" key="3">
    <source>
        <dbReference type="SMART" id="SM01217"/>
    </source>
</evidence>